<dbReference type="GO" id="GO:0005524">
    <property type="term" value="F:ATP binding"/>
    <property type="evidence" value="ECO:0007669"/>
    <property type="project" value="UniProtKB-KW"/>
</dbReference>
<dbReference type="CDD" id="cd16922">
    <property type="entry name" value="HATPase_EvgS-ArcB-TorS-like"/>
    <property type="match status" value="1"/>
</dbReference>
<comment type="subcellular location">
    <subcellularLocation>
        <location evidence="3">Cytoplasm</location>
    </subcellularLocation>
    <subcellularLocation>
        <location evidence="2 28">Mitochondrion inner membrane</location>
        <topology evidence="2 28">Peripheral membrane protein</topology>
        <orientation evidence="2 28">Matrix side</orientation>
    </subcellularLocation>
</comment>
<evidence type="ECO:0000256" key="20">
    <source>
        <dbReference type="ARBA" id="ARBA00023002"/>
    </source>
</evidence>
<evidence type="ECO:0000259" key="33">
    <source>
        <dbReference type="PROSITE" id="PS50113"/>
    </source>
</evidence>
<feature type="compositionally biased region" description="Basic residues" evidence="29">
    <location>
        <begin position="548"/>
        <end position="567"/>
    </location>
</feature>
<evidence type="ECO:0000313" key="37">
    <source>
        <dbReference type="Proteomes" id="UP000740926"/>
    </source>
</evidence>
<dbReference type="InterPro" id="IPR000700">
    <property type="entry name" value="PAS-assoc_C"/>
</dbReference>
<evidence type="ECO:0000256" key="28">
    <source>
        <dbReference type="RuleBase" id="RU361237"/>
    </source>
</evidence>
<keyword evidence="13" id="KW-0808">Transferase</keyword>
<comment type="catalytic activity">
    <reaction evidence="1">
        <text>ATP + protein L-histidine = ADP + protein N-phospho-L-histidine.</text>
        <dbReference type="EC" id="2.7.13.3"/>
    </reaction>
</comment>
<keyword evidence="37" id="KW-1185">Reference proteome</keyword>
<dbReference type="NCBIfam" id="TIGR00384">
    <property type="entry name" value="dhsB"/>
    <property type="match status" value="1"/>
</dbReference>
<keyword evidence="12 27" id="KW-0597">Phosphoprotein</keyword>
<dbReference type="PANTHER" id="PTHR45339:SF5">
    <property type="entry name" value="HISTIDINE KINASE"/>
    <property type="match status" value="1"/>
</dbReference>
<dbReference type="Gene3D" id="3.30.450.20">
    <property type="entry name" value="PAS domain"/>
    <property type="match status" value="2"/>
</dbReference>
<evidence type="ECO:0000256" key="21">
    <source>
        <dbReference type="ARBA" id="ARBA00023004"/>
    </source>
</evidence>
<dbReference type="GO" id="GO:0009055">
    <property type="term" value="F:electron transfer activity"/>
    <property type="evidence" value="ECO:0007669"/>
    <property type="project" value="InterPro"/>
</dbReference>
<feature type="domain" description="Response regulatory" evidence="31">
    <location>
        <begin position="1452"/>
        <end position="1577"/>
    </location>
</feature>
<dbReference type="Gene3D" id="1.10.1060.10">
    <property type="entry name" value="Alpha-helical ferredoxin"/>
    <property type="match status" value="1"/>
</dbReference>
<evidence type="ECO:0000256" key="7">
    <source>
        <dbReference type="ARBA" id="ARBA00016766"/>
    </source>
</evidence>
<keyword evidence="20" id="KW-0560">Oxidoreductase</keyword>
<evidence type="ECO:0000256" key="11">
    <source>
        <dbReference type="ARBA" id="ARBA00022532"/>
    </source>
</evidence>
<comment type="function">
    <text evidence="26">Involved in the control of the SAPK-dependent transcriptional response to peroxide stress. Regulates sty1 activity.</text>
</comment>
<dbReference type="FunFam" id="3.30.450.20:FF:000099">
    <property type="entry name" value="Sensory box sensor histidine kinase"/>
    <property type="match status" value="1"/>
</dbReference>
<dbReference type="Pfam" id="PF00512">
    <property type="entry name" value="HisKA"/>
    <property type="match status" value="1"/>
</dbReference>
<dbReference type="SMART" id="SM00388">
    <property type="entry name" value="HisKA"/>
    <property type="match status" value="1"/>
</dbReference>
<dbReference type="FunFam" id="1.10.287.130:FF:000002">
    <property type="entry name" value="Two-component osmosensing histidine kinase"/>
    <property type="match status" value="1"/>
</dbReference>
<feature type="domain" description="PAS" evidence="32">
    <location>
        <begin position="727"/>
        <end position="787"/>
    </location>
</feature>
<dbReference type="Gene3D" id="3.40.50.2300">
    <property type="match status" value="1"/>
</dbReference>
<comment type="similarity">
    <text evidence="5 28">Belongs to the succinate dehydrogenase/fumarate reductase iron-sulfur protein family.</text>
</comment>
<dbReference type="FunFam" id="1.10.1060.10:FF:000001">
    <property type="entry name" value="Succinate dehydrogenase iron-sulfur subunit SdhB"/>
    <property type="match status" value="1"/>
</dbReference>
<feature type="domain" description="PAC" evidence="33">
    <location>
        <begin position="803"/>
        <end position="855"/>
    </location>
</feature>
<evidence type="ECO:0000259" key="32">
    <source>
        <dbReference type="PROSITE" id="PS50112"/>
    </source>
</evidence>
<evidence type="ECO:0000256" key="24">
    <source>
        <dbReference type="ARBA" id="ARBA00023291"/>
    </source>
</evidence>
<proteinExistence type="inferred from homology"/>
<comment type="catalytic activity">
    <reaction evidence="25">
        <text>a quinone + succinate = fumarate + a quinol</text>
        <dbReference type="Rhea" id="RHEA:40523"/>
        <dbReference type="ChEBI" id="CHEBI:24646"/>
        <dbReference type="ChEBI" id="CHEBI:29806"/>
        <dbReference type="ChEBI" id="CHEBI:30031"/>
        <dbReference type="ChEBI" id="CHEBI:132124"/>
        <dbReference type="EC" id="1.3.5.1"/>
    </reaction>
</comment>
<evidence type="ECO:0000256" key="10">
    <source>
        <dbReference type="ARBA" id="ARBA00022490"/>
    </source>
</evidence>
<dbReference type="Pfam" id="PF13426">
    <property type="entry name" value="PAS_9"/>
    <property type="match status" value="1"/>
</dbReference>
<comment type="cofactor">
    <cofactor evidence="28">
        <name>[3Fe-4S] cluster</name>
        <dbReference type="ChEBI" id="CHEBI:21137"/>
    </cofactor>
    <text evidence="28">Binds 1 [3Fe-4S] cluster.</text>
</comment>
<dbReference type="InterPro" id="IPR001789">
    <property type="entry name" value="Sig_transdc_resp-reg_receiver"/>
</dbReference>
<dbReference type="InterPro" id="IPR001041">
    <property type="entry name" value="2Fe-2S_ferredoxin-type"/>
</dbReference>
<dbReference type="InterPro" id="IPR036010">
    <property type="entry name" value="2Fe-2S_ferredoxin-like_sf"/>
</dbReference>
<evidence type="ECO:0000256" key="26">
    <source>
        <dbReference type="ARBA" id="ARBA00054109"/>
    </source>
</evidence>
<comment type="pathway">
    <text evidence="4 28">Carbohydrate metabolism; tricarboxylic acid cycle; fumarate from succinate (eukaryal route): step 1/1.</text>
</comment>
<feature type="domain" description="PAS" evidence="32">
    <location>
        <begin position="594"/>
        <end position="665"/>
    </location>
</feature>
<dbReference type="Pfam" id="PF13534">
    <property type="entry name" value="Fer4_17"/>
    <property type="match status" value="1"/>
</dbReference>
<dbReference type="InterPro" id="IPR009051">
    <property type="entry name" value="Helical_ferredxn"/>
</dbReference>
<dbReference type="GO" id="GO:0051538">
    <property type="term" value="F:3 iron, 4 sulfur cluster binding"/>
    <property type="evidence" value="ECO:0007669"/>
    <property type="project" value="UniProtKB-KW"/>
</dbReference>
<evidence type="ECO:0000256" key="22">
    <source>
        <dbReference type="ARBA" id="ARBA00023012"/>
    </source>
</evidence>
<dbReference type="SUPFAM" id="SSF47384">
    <property type="entry name" value="Homodimeric domain of signal transducing histidine kinase"/>
    <property type="match status" value="1"/>
</dbReference>
<evidence type="ECO:0000256" key="13">
    <source>
        <dbReference type="ARBA" id="ARBA00022679"/>
    </source>
</evidence>
<dbReference type="SMART" id="SM00387">
    <property type="entry name" value="HATPase_c"/>
    <property type="match status" value="1"/>
</dbReference>
<comment type="function">
    <text evidence="28">Iron-sulfur protein (IP) subunit of succinate dehydrogenase (SDH) that is involved in complex II of the mitochondrial electron transport chain and is responsible for transferring electrons from succinate to ubiquinone (coenzyme Q).</text>
</comment>
<dbReference type="InterPro" id="IPR003594">
    <property type="entry name" value="HATPase_dom"/>
</dbReference>
<dbReference type="InterPro" id="IPR025192">
    <property type="entry name" value="Succ_DH/fum_Rdtase_N"/>
</dbReference>
<evidence type="ECO:0000256" key="17">
    <source>
        <dbReference type="ARBA" id="ARBA00022777"/>
    </source>
</evidence>
<feature type="domain" description="4Fe-4S ferredoxin-type" evidence="35">
    <location>
        <begin position="1738"/>
        <end position="1768"/>
    </location>
</feature>
<evidence type="ECO:0000256" key="19">
    <source>
        <dbReference type="ARBA" id="ARBA00022982"/>
    </source>
</evidence>
<comment type="subunit">
    <text evidence="6">Component of complex II composed of four subunits: a flavoprotein (FP), an iron-sulfur protein (IP), and a cytochrome b composed of a large and a small subunit.</text>
</comment>
<feature type="region of interest" description="Disordered" evidence="29">
    <location>
        <begin position="516"/>
        <end position="567"/>
    </location>
</feature>
<evidence type="ECO:0000256" key="29">
    <source>
        <dbReference type="SAM" id="MobiDB-lite"/>
    </source>
</evidence>
<dbReference type="Pfam" id="PF02518">
    <property type="entry name" value="HATPase_c"/>
    <property type="match status" value="1"/>
</dbReference>
<evidence type="ECO:0000313" key="36">
    <source>
        <dbReference type="EMBL" id="KAG1576639.1"/>
    </source>
</evidence>
<dbReference type="SMART" id="SM00448">
    <property type="entry name" value="REC"/>
    <property type="match status" value="1"/>
</dbReference>
<keyword evidence="19" id="KW-0249">Electron transport</keyword>
<dbReference type="SUPFAM" id="SSF55785">
    <property type="entry name" value="PYP-like sensor domain (PAS domain)"/>
    <property type="match status" value="2"/>
</dbReference>
<comment type="cofactor">
    <cofactor evidence="28">
        <name>[2Fe-2S] cluster</name>
        <dbReference type="ChEBI" id="CHEBI:190135"/>
    </cofactor>
    <text evidence="28">Binds 1 [2Fe-2S] cluster.</text>
</comment>
<dbReference type="GO" id="GO:1900745">
    <property type="term" value="P:positive regulation of p38MAPK cascade"/>
    <property type="evidence" value="ECO:0007669"/>
    <property type="project" value="UniProtKB-ARBA"/>
</dbReference>
<evidence type="ECO:0000256" key="16">
    <source>
        <dbReference type="ARBA" id="ARBA00022741"/>
    </source>
</evidence>
<evidence type="ECO:0000256" key="23">
    <source>
        <dbReference type="ARBA" id="ARBA00023014"/>
    </source>
</evidence>
<feature type="domain" description="2Fe-2S ferredoxin-type" evidence="34">
    <location>
        <begin position="1599"/>
        <end position="1697"/>
    </location>
</feature>
<dbReference type="InterPro" id="IPR011006">
    <property type="entry name" value="CheY-like_superfamily"/>
</dbReference>
<keyword evidence="8" id="KW-0813">Transport</keyword>
<evidence type="ECO:0000256" key="8">
    <source>
        <dbReference type="ARBA" id="ARBA00022448"/>
    </source>
</evidence>
<dbReference type="CDD" id="cd00207">
    <property type="entry name" value="fer2"/>
    <property type="match status" value="1"/>
</dbReference>
<dbReference type="InterPro" id="IPR012675">
    <property type="entry name" value="Beta-grasp_dom_sf"/>
</dbReference>
<dbReference type="InterPro" id="IPR004358">
    <property type="entry name" value="Sig_transdc_His_kin-like_C"/>
</dbReference>
<dbReference type="CDD" id="cd17546">
    <property type="entry name" value="REC_hyHK_CKI1_RcsC-like"/>
    <property type="match status" value="1"/>
</dbReference>
<keyword evidence="16" id="KW-0547">Nucleotide-binding</keyword>
<dbReference type="PROSITE" id="PS50112">
    <property type="entry name" value="PAS"/>
    <property type="match status" value="2"/>
</dbReference>
<evidence type="ECO:0000256" key="25">
    <source>
        <dbReference type="ARBA" id="ARBA00049220"/>
    </source>
</evidence>
<dbReference type="Gene3D" id="1.10.287.130">
    <property type="match status" value="1"/>
</dbReference>
<dbReference type="PROSITE" id="PS00198">
    <property type="entry name" value="4FE4S_FER_1"/>
    <property type="match status" value="1"/>
</dbReference>
<dbReference type="GO" id="GO:0051537">
    <property type="term" value="F:2 iron, 2 sulfur cluster binding"/>
    <property type="evidence" value="ECO:0007669"/>
    <property type="project" value="UniProtKB-KW"/>
</dbReference>
<feature type="compositionally biased region" description="Polar residues" evidence="29">
    <location>
        <begin position="390"/>
        <end position="403"/>
    </location>
</feature>
<keyword evidence="28" id="KW-0472">Membrane</keyword>
<dbReference type="InterPro" id="IPR013655">
    <property type="entry name" value="PAS_fold_3"/>
</dbReference>
<dbReference type="GO" id="GO:0000155">
    <property type="term" value="F:phosphorelay sensor kinase activity"/>
    <property type="evidence" value="ECO:0007669"/>
    <property type="project" value="InterPro"/>
</dbReference>
<dbReference type="SUPFAM" id="SSF55874">
    <property type="entry name" value="ATPase domain of HSP90 chaperone/DNA topoisomerase II/histidine kinase"/>
    <property type="match status" value="1"/>
</dbReference>
<dbReference type="Gene3D" id="3.10.20.30">
    <property type="match status" value="1"/>
</dbReference>
<keyword evidence="23 28" id="KW-0411">Iron-sulfur</keyword>
<dbReference type="GO" id="GO:0046872">
    <property type="term" value="F:metal ion binding"/>
    <property type="evidence" value="ECO:0007669"/>
    <property type="project" value="UniProtKB-KW"/>
</dbReference>
<evidence type="ECO:0000259" key="30">
    <source>
        <dbReference type="PROSITE" id="PS50109"/>
    </source>
</evidence>
<dbReference type="Gene3D" id="3.30.565.10">
    <property type="entry name" value="Histidine kinase-like ATPase, C-terminal domain"/>
    <property type="match status" value="1"/>
</dbReference>
<organism evidence="36 37">
    <name type="scientific">Rhizopus delemar</name>
    <dbReference type="NCBI Taxonomy" id="936053"/>
    <lineage>
        <taxon>Eukaryota</taxon>
        <taxon>Fungi</taxon>
        <taxon>Fungi incertae sedis</taxon>
        <taxon>Mucoromycota</taxon>
        <taxon>Mucoromycotina</taxon>
        <taxon>Mucoromycetes</taxon>
        <taxon>Mucorales</taxon>
        <taxon>Mucorineae</taxon>
        <taxon>Rhizopodaceae</taxon>
        <taxon>Rhizopus</taxon>
    </lineage>
</organism>
<dbReference type="SUPFAM" id="SSF52172">
    <property type="entry name" value="CheY-like"/>
    <property type="match status" value="1"/>
</dbReference>
<dbReference type="Pfam" id="PF13085">
    <property type="entry name" value="Fer2_3"/>
    <property type="match status" value="1"/>
</dbReference>
<feature type="modified residue" description="4-aspartylphosphate" evidence="27">
    <location>
        <position position="1504"/>
    </location>
</feature>
<dbReference type="NCBIfam" id="NF004616">
    <property type="entry name" value="PRK05950.1"/>
    <property type="match status" value="1"/>
</dbReference>
<comment type="cofactor">
    <cofactor evidence="28">
        <name>[4Fe-4S] cluster</name>
        <dbReference type="ChEBI" id="CHEBI:49883"/>
    </cofactor>
    <text evidence="28">Binds 1 [4Fe-4S] cluster.</text>
</comment>
<dbReference type="SMART" id="SM00091">
    <property type="entry name" value="PAS"/>
    <property type="match status" value="2"/>
</dbReference>
<keyword evidence="11" id="KW-0816">Tricarboxylic acid cycle</keyword>
<dbReference type="InterPro" id="IPR000014">
    <property type="entry name" value="PAS"/>
</dbReference>
<evidence type="ECO:0000256" key="4">
    <source>
        <dbReference type="ARBA" id="ARBA00004788"/>
    </source>
</evidence>
<keyword evidence="15 28" id="KW-0479">Metal-binding</keyword>
<feature type="region of interest" description="Disordered" evidence="29">
    <location>
        <begin position="390"/>
        <end position="442"/>
    </location>
</feature>
<keyword evidence="17" id="KW-0418">Kinase</keyword>
<dbReference type="PROSITE" id="PS50109">
    <property type="entry name" value="HIS_KIN"/>
    <property type="match status" value="1"/>
</dbReference>
<dbReference type="PROSITE" id="PS51085">
    <property type="entry name" value="2FE2S_FER_2"/>
    <property type="match status" value="1"/>
</dbReference>
<dbReference type="InterPro" id="IPR036097">
    <property type="entry name" value="HisK_dim/P_sf"/>
</dbReference>
<keyword evidence="24 28" id="KW-0003">3Fe-4S</keyword>
<dbReference type="PROSITE" id="PS00197">
    <property type="entry name" value="2FE2S_FER_1"/>
    <property type="match status" value="1"/>
</dbReference>
<dbReference type="PROSITE" id="PS51379">
    <property type="entry name" value="4FE4S_FER_2"/>
    <property type="match status" value="1"/>
</dbReference>
<keyword evidence="21 28" id="KW-0408">Iron</keyword>
<evidence type="ECO:0000256" key="6">
    <source>
        <dbReference type="ARBA" id="ARBA00011421"/>
    </source>
</evidence>
<dbReference type="Proteomes" id="UP000740926">
    <property type="component" value="Unassembled WGS sequence"/>
</dbReference>
<comment type="caution">
    <text evidence="36">The sequence shown here is derived from an EMBL/GenBank/DDBJ whole genome shotgun (WGS) entry which is preliminary data.</text>
</comment>
<evidence type="ECO:0000259" key="31">
    <source>
        <dbReference type="PROSITE" id="PS50110"/>
    </source>
</evidence>
<evidence type="ECO:0000259" key="34">
    <source>
        <dbReference type="PROSITE" id="PS51085"/>
    </source>
</evidence>
<dbReference type="InterPro" id="IPR001610">
    <property type="entry name" value="PAC"/>
</dbReference>
<protein>
    <recommendedName>
        <fullName evidence="7 28">Succinate dehydrogenase [ubiquinone] iron-sulfur subunit, mitochondrial</fullName>
        <ecNumber evidence="28">1.3.5.1</ecNumber>
    </recommendedName>
</protein>
<dbReference type="PROSITE" id="PS50110">
    <property type="entry name" value="RESPONSE_REGULATORY"/>
    <property type="match status" value="1"/>
</dbReference>
<feature type="compositionally biased region" description="Polar residues" evidence="29">
    <location>
        <begin position="526"/>
        <end position="543"/>
    </location>
</feature>
<dbReference type="GO" id="GO:0005743">
    <property type="term" value="C:mitochondrial inner membrane"/>
    <property type="evidence" value="ECO:0007669"/>
    <property type="project" value="UniProtKB-SubCell"/>
</dbReference>
<dbReference type="PRINTS" id="PR00344">
    <property type="entry name" value="BCTRLSENSOR"/>
</dbReference>
<dbReference type="GO" id="GO:0006099">
    <property type="term" value="P:tricarboxylic acid cycle"/>
    <property type="evidence" value="ECO:0007669"/>
    <property type="project" value="UniProtKB-KW"/>
</dbReference>
<evidence type="ECO:0000256" key="5">
    <source>
        <dbReference type="ARBA" id="ARBA00009433"/>
    </source>
</evidence>
<reference evidence="36 37" key="1">
    <citation type="journal article" date="2020" name="Microb. Genom.">
        <title>Genetic diversity of clinical and environmental Mucorales isolates obtained from an investigation of mucormycosis cases among solid organ transplant recipients.</title>
        <authorList>
            <person name="Nguyen M.H."/>
            <person name="Kaul D."/>
            <person name="Muto C."/>
            <person name="Cheng S.J."/>
            <person name="Richter R.A."/>
            <person name="Bruno V.M."/>
            <person name="Liu G."/>
            <person name="Beyhan S."/>
            <person name="Sundermann A.J."/>
            <person name="Mounaud S."/>
            <person name="Pasculle A.W."/>
            <person name="Nierman W.C."/>
            <person name="Driscoll E."/>
            <person name="Cumbie R."/>
            <person name="Clancy C.J."/>
            <person name="Dupont C.L."/>
        </authorList>
    </citation>
    <scope>NUCLEOTIDE SEQUENCE [LARGE SCALE GENOMIC DNA]</scope>
    <source>
        <strain evidence="36 37">GL24</strain>
    </source>
</reference>
<evidence type="ECO:0000256" key="27">
    <source>
        <dbReference type="PROSITE-ProRule" id="PRU00169"/>
    </source>
</evidence>
<keyword evidence="10" id="KW-0963">Cytoplasm</keyword>
<evidence type="ECO:0000256" key="3">
    <source>
        <dbReference type="ARBA" id="ARBA00004496"/>
    </source>
</evidence>
<evidence type="ECO:0000256" key="15">
    <source>
        <dbReference type="ARBA" id="ARBA00022723"/>
    </source>
</evidence>
<evidence type="ECO:0000256" key="1">
    <source>
        <dbReference type="ARBA" id="ARBA00000085"/>
    </source>
</evidence>
<evidence type="ECO:0000256" key="14">
    <source>
        <dbReference type="ARBA" id="ARBA00022714"/>
    </source>
</evidence>
<dbReference type="Pfam" id="PF00072">
    <property type="entry name" value="Response_reg"/>
    <property type="match status" value="1"/>
</dbReference>
<sequence length="1835" mass="206887">MSINNRILSFEAPNLYQTSLQLTTETDIHAWWTALVNIFSSTSFHATRIALSIPQDSNDPYSGPWGLKAVYNKTGSISRESASEDQSSEEENGGDFDYFLHSHRIHETGPHHVPWCFERLQPFESEPEPLINNPSVQKILKRNTVVVLSREYRRKSSSNVNNTPSTRRKYGSDECNLDLFKKALLDQVEEKSSSPYTPRRRSAWNLPVITTPCLSHKDEILVDGSSCIDVEEEVEANIASSAFIQNYDEYEQQQPSPWSQSPAPSPAIMDSEVNPFFQSPPDIDDDAFNPDSAETYYDKSSVPFPPPISNVHSIVHVPLFHPSDATHPPNGKHHPAPIAILSFLAPIVPYPQVLIASISSLAPFISASFTNALQSFQIKKKSRFYRQYSSNDTNMQSSDSNNQTRRSSTTSTREEEGEERSSVIEEEEESETPTMEKRPNHLDFMSNFTRSSIETVTEHQLAKDGLTDVKTLSPSSAAVIEGWGAVSPTTGLPISSSIPPHVMCNDKTCNLHTNKGKEKLSEEQVESSASKATDTDYLSSSATESKKKSQHSRRLRKKKSKRFRKHSAKCHEDDGFHYHGLKKETLDRFLVAPKPSLLRLIIDGIPIHVFTCSPTSGQVTWVNNRMLQYTGCPLKDHLGPKWLSHMHPDDQPECKKAWELAFEKGNGFAGEYRLRRFDNVYRCFLWRIVPLRDLKGKIIHWFGTCTDTHDQKMAKESNMRQIEIESNERKYRLLAEAIPQIVFTFSPGAGLTYTNGKWSCYSGKSFDQTMGLGFMSCVHPEDRANLQLPDLPALQQNKAGVSWQTEIRLLSSTGEYRWFLAKCVSVDELDTGDVRWFGTCTDINDHKLLEKKLKEAHDAAQRSTESKTRFLSNMSHEIRTPLIGITGMLNFLLDTELTAEQADYVHTIQQSAESLLVVINDILDLSKVEAGMMKLEWEPFSLVTTIEDTNELMSTLAIQKDLELSFWIDDDIPDVILGDRVRLRQVLLNLIGNAIKFTSEGEVFTKCTLQNLDKEASQLTLLFEVFDTGAGFDAADESIMFKPFSQVDSSSTRKHGGSGLGLVISRQLIELHGGKMGCKSEKGKGSVFFFTVKFGIAADATKPQPHTPKNEINHDPFFRTHGYSKEAMIKQQKGEDDMPVTFVNRALSDQDKNQFMPSPMAHSKKHSQLVETSSNSPVEILQDALMSKTASMQLKPPPVRNPGAVNKPTTEVIIKTSPPKQTVRSSSADLRIPTIGHSPVNSPNSVVILPPRTPTCNSPLRALIVSQWKMSRESMVKHVHSILSGLMTQTDGNHFQIDTATSQMEATEKVVDPYAPSYDYIMINLSSEQQVLLLTKAIRGSLQQQQASVLVVTTPMQRSLITESAKGREDEVLPKTCGFVFKPLKRTKLRWYFGLRQQHESWTSNNSTQTNNTHLNVQMSQASTPDTPFKRAATQKEIFKRMEADVGDKGYRVLLVEDNLVNQKVLTRYLARVGLSVDVAVHGGECIELYMKHPKNYYHLILCDLFMPVKDGYETTREIREWEKENLGKDEKSIPIIALSANVMSDVADKCLECGFSTYISKPVNFAILSDSLIRSLKTSSNQTAIANPSPPPYEPDNKKIRFKSFDIYRWNPDKPLEKPVLQTYKVDLNACGPMVLDALIKIKNEEDATLTFRRSCREGICGSCAMNIGGINTLACIARIDPDTSKSLKIYPLPHMNIVKDLVPDLTHFYKQYKSIEPYLKQKSPPPEKENLQTIEDRSKLDGLYECILCACCSASCPSYWWNQEEYLGPAVLMQSYRWMVDSRDDFGPERRERLQDKMSLYRCHTILNCSKTCPKGLQPAKAIQRIKMMMATE</sequence>
<dbReference type="InterPro" id="IPR004489">
    <property type="entry name" value="Succ_DH/fum_Rdtase_Fe-S"/>
</dbReference>
<evidence type="ECO:0000259" key="35">
    <source>
        <dbReference type="PROSITE" id="PS51379"/>
    </source>
</evidence>
<keyword evidence="18" id="KW-0067">ATP-binding</keyword>
<dbReference type="CDD" id="cd00082">
    <property type="entry name" value="HisKA"/>
    <property type="match status" value="1"/>
</dbReference>
<keyword evidence="28" id="KW-0999">Mitochondrion inner membrane</keyword>
<keyword evidence="14 28" id="KW-0001">2Fe-2S</keyword>
<dbReference type="InterPro" id="IPR003661">
    <property type="entry name" value="HisK_dim/P_dom"/>
</dbReference>
<dbReference type="GO" id="GO:0008177">
    <property type="term" value="F:succinate dehydrogenase (quinone) activity"/>
    <property type="evidence" value="ECO:0007669"/>
    <property type="project" value="UniProtKB-EC"/>
</dbReference>
<dbReference type="FunFam" id="3.10.20.30:FF:000007">
    <property type="entry name" value="Succinate dehydrogenase [ubiquinone] iron-sulfur subunit, mitochondrial"/>
    <property type="match status" value="1"/>
</dbReference>
<dbReference type="InterPro" id="IPR006058">
    <property type="entry name" value="2Fe2S_fd_BS"/>
</dbReference>
<dbReference type="GO" id="GO:0009365">
    <property type="term" value="C:protein histidine kinase complex"/>
    <property type="evidence" value="ECO:0007669"/>
    <property type="project" value="UniProtKB-ARBA"/>
</dbReference>
<dbReference type="GO" id="GO:0051539">
    <property type="term" value="F:4 iron, 4 sulfur cluster binding"/>
    <property type="evidence" value="ECO:0007669"/>
    <property type="project" value="UniProtKB-KW"/>
</dbReference>
<dbReference type="InterPro" id="IPR017896">
    <property type="entry name" value="4Fe4S_Fe-S-bd"/>
</dbReference>
<dbReference type="FunFam" id="3.30.565.10:FF:000010">
    <property type="entry name" value="Sensor histidine kinase RcsC"/>
    <property type="match status" value="1"/>
</dbReference>
<dbReference type="EMBL" id="JAANIU010000001">
    <property type="protein sequence ID" value="KAG1576639.1"/>
    <property type="molecule type" value="Genomic_DNA"/>
</dbReference>
<gene>
    <name evidence="36" type="ORF">G6F50_000002</name>
</gene>
<dbReference type="SUPFAM" id="SSF54292">
    <property type="entry name" value="2Fe-2S ferredoxin-like"/>
    <property type="match status" value="1"/>
</dbReference>
<evidence type="ECO:0000256" key="2">
    <source>
        <dbReference type="ARBA" id="ARBA00004443"/>
    </source>
</evidence>
<dbReference type="SMART" id="SM00086">
    <property type="entry name" value="PAC"/>
    <property type="match status" value="2"/>
</dbReference>
<evidence type="ECO:0000256" key="18">
    <source>
        <dbReference type="ARBA" id="ARBA00022840"/>
    </source>
</evidence>
<dbReference type="PANTHER" id="PTHR45339">
    <property type="entry name" value="HYBRID SIGNAL TRANSDUCTION HISTIDINE KINASE J"/>
    <property type="match status" value="1"/>
</dbReference>
<name>A0A9P6ZEL5_9FUNG</name>
<evidence type="ECO:0000256" key="9">
    <source>
        <dbReference type="ARBA" id="ARBA00022485"/>
    </source>
</evidence>
<dbReference type="SUPFAM" id="SSF46548">
    <property type="entry name" value="alpha-helical ferredoxin"/>
    <property type="match status" value="1"/>
</dbReference>
<dbReference type="Pfam" id="PF08447">
    <property type="entry name" value="PAS_3"/>
    <property type="match status" value="1"/>
</dbReference>
<dbReference type="EC" id="1.3.5.1" evidence="28"/>
<dbReference type="InterPro" id="IPR035965">
    <property type="entry name" value="PAS-like_dom_sf"/>
</dbReference>
<dbReference type="InterPro" id="IPR036890">
    <property type="entry name" value="HATPase_C_sf"/>
</dbReference>
<dbReference type="CDD" id="cd00130">
    <property type="entry name" value="PAS"/>
    <property type="match status" value="2"/>
</dbReference>
<keyword evidence="28" id="KW-0496">Mitochondrion</keyword>
<dbReference type="NCBIfam" id="TIGR00229">
    <property type="entry name" value="sensory_box"/>
    <property type="match status" value="1"/>
</dbReference>
<keyword evidence="22" id="KW-0902">Two-component regulatory system</keyword>
<feature type="domain" description="Histidine kinase" evidence="30">
    <location>
        <begin position="873"/>
        <end position="1096"/>
    </location>
</feature>
<dbReference type="InterPro" id="IPR005467">
    <property type="entry name" value="His_kinase_dom"/>
</dbReference>
<accession>A0A9P6ZEL5</accession>
<keyword evidence="9 28" id="KW-0004">4Fe-4S</keyword>
<dbReference type="PROSITE" id="PS50113">
    <property type="entry name" value="PAC"/>
    <property type="match status" value="1"/>
</dbReference>
<evidence type="ECO:0000256" key="12">
    <source>
        <dbReference type="ARBA" id="ARBA00022553"/>
    </source>
</evidence>
<dbReference type="InterPro" id="IPR017900">
    <property type="entry name" value="4Fe4S_Fe_S_CS"/>
</dbReference>